<dbReference type="AlphaFoldDB" id="A0A7G5XK44"/>
<proteinExistence type="predicted"/>
<dbReference type="Proteomes" id="UP000515344">
    <property type="component" value="Chromosome"/>
</dbReference>
<dbReference type="RefSeq" id="WP_182805257.1">
    <property type="nucleotide sequence ID" value="NZ_CP060007.1"/>
</dbReference>
<gene>
    <name evidence="1" type="ORF">H4075_06545</name>
</gene>
<name>A0A7G5XK44_9BACT</name>
<protein>
    <submittedName>
        <fullName evidence="1">Uncharacterized protein</fullName>
    </submittedName>
</protein>
<reference evidence="2" key="1">
    <citation type="submission" date="2020-08" db="EMBL/GenBank/DDBJ databases">
        <title>Lacibacter sp. S13-6-6 genome sequencing.</title>
        <authorList>
            <person name="Jin L."/>
        </authorList>
    </citation>
    <scope>NUCLEOTIDE SEQUENCE [LARGE SCALE GENOMIC DNA]</scope>
    <source>
        <strain evidence="2">S13-6-6</strain>
    </source>
</reference>
<organism evidence="1 2">
    <name type="scientific">Lacibacter sediminis</name>
    <dbReference type="NCBI Taxonomy" id="2760713"/>
    <lineage>
        <taxon>Bacteria</taxon>
        <taxon>Pseudomonadati</taxon>
        <taxon>Bacteroidota</taxon>
        <taxon>Chitinophagia</taxon>
        <taxon>Chitinophagales</taxon>
        <taxon>Chitinophagaceae</taxon>
        <taxon>Lacibacter</taxon>
    </lineage>
</organism>
<evidence type="ECO:0000313" key="1">
    <source>
        <dbReference type="EMBL" id="QNA45847.1"/>
    </source>
</evidence>
<accession>A0A7G5XK44</accession>
<evidence type="ECO:0000313" key="2">
    <source>
        <dbReference type="Proteomes" id="UP000515344"/>
    </source>
</evidence>
<dbReference type="EMBL" id="CP060007">
    <property type="protein sequence ID" value="QNA45847.1"/>
    <property type="molecule type" value="Genomic_DNA"/>
</dbReference>
<dbReference type="KEGG" id="lacs:H4075_06545"/>
<sequence length="283" mass="33360">MDFEIFCKEFDEKLMAFTKRLDVNYIVGTSTVFDEVTNAKSQVDALLEYNAYNKIQIKEVIILNDINKNDTQKKENDDMSQKLKELLHYLDTEVEKFAKEGAFGYVMNSQFKDIIRFVDLKKEEMNYDSWLKLNSTKNNDNYFLVELEDDWYNYKTTSIDLLPLCNELIDTNFKFRKHLLQFLKNGIVNIFSTYLFLPEVKLLPKIGYTCTSTDVCEFILAITESSYFEENKELKPILTEMFNITDKQYTDARREINGKRKSRGQFLAKMLDSFNKKPKGKSN</sequence>
<keyword evidence="2" id="KW-1185">Reference proteome</keyword>